<dbReference type="Gene3D" id="3.40.50.2000">
    <property type="entry name" value="Glycogen Phosphorylase B"/>
    <property type="match status" value="2"/>
</dbReference>
<dbReference type="Pfam" id="PF00534">
    <property type="entry name" value="Glycos_transf_1"/>
    <property type="match status" value="1"/>
</dbReference>
<dbReference type="AlphaFoldDB" id="A0A552KSR4"/>
<sequence length="422" mass="47964">MKVCLLSHSDGRGGGYAAAYRLHQGLRKMGVDSTMLVGDKTRDDHTVLSPNSKLAKGWSKLTPTLDHLPLMLYPNRDHTPYSIQWISDRIASQVAQLDSDIINLHWVNAGYLQIETVARLNKPLVWTIHDMWPFTGGCHYSGECDRYMKSCGSCPQLHSDQDWDISRWVWQRKAKNWKNLNLTIITPSRWLADCAKNSSLFQNLRIEVIANGLDIKTYRPIEQKLARHLLNLPHDKQLILFGAMSANSDHRKGFQFLLPALQKLNQTKQPYQIELVVFGASEPIDSPDLGFKVHYLGRLNDDILLALVYSAADVMIVPSIQESFGQTASEALSCGTPVVAFNATGLKDIVEHQQNGYLAQPFEVEDLAKGIAWVLEDRERYGKLCDRAREKVVQEFSLEVQAKYYLSVYQDIHEFYLCTARE</sequence>
<dbReference type="Proteomes" id="UP000315868">
    <property type="component" value="Unassembled WGS sequence"/>
</dbReference>
<accession>A0A552KSR4</accession>
<dbReference type="EMBL" id="SFAM01000110">
    <property type="protein sequence ID" value="TRV10915.1"/>
    <property type="molecule type" value="Genomic_DNA"/>
</dbReference>
<dbReference type="InterPro" id="IPR028098">
    <property type="entry name" value="Glyco_trans_4-like_N"/>
</dbReference>
<evidence type="ECO:0000259" key="1">
    <source>
        <dbReference type="Pfam" id="PF00534"/>
    </source>
</evidence>
<reference evidence="3 4" key="1">
    <citation type="submission" date="2019-01" db="EMBL/GenBank/DDBJ databases">
        <title>Coherence of Microcystis species and biogeography revealed through population genomics.</title>
        <authorList>
            <person name="Perez-Carrascal O.M."/>
            <person name="Terrat Y."/>
            <person name="Giani A."/>
            <person name="Fortin N."/>
            <person name="Tromas N."/>
            <person name="Shapiro B.J."/>
        </authorList>
    </citation>
    <scope>NUCLEOTIDE SEQUENCE [LARGE SCALE GENOMIC DNA]</scope>
    <source>
        <strain evidence="3">Mf_QC_C_20070823_S10D</strain>
    </source>
</reference>
<dbReference type="PANTHER" id="PTHR45947:SF3">
    <property type="entry name" value="SULFOQUINOVOSYL TRANSFERASE SQD2"/>
    <property type="match status" value="1"/>
</dbReference>
<feature type="domain" description="Glycosyltransferase subfamily 4-like N-terminal" evidence="2">
    <location>
        <begin position="13"/>
        <end position="215"/>
    </location>
</feature>
<dbReference type="PANTHER" id="PTHR45947">
    <property type="entry name" value="SULFOQUINOVOSYL TRANSFERASE SQD2"/>
    <property type="match status" value="1"/>
</dbReference>
<proteinExistence type="predicted"/>
<name>A0A552KSR4_9CHRO</name>
<dbReference type="InterPro" id="IPR050194">
    <property type="entry name" value="Glycosyltransferase_grp1"/>
</dbReference>
<dbReference type="Pfam" id="PF13439">
    <property type="entry name" value="Glyco_transf_4"/>
    <property type="match status" value="1"/>
</dbReference>
<protein>
    <submittedName>
        <fullName evidence="3">Glycosyltransferase</fullName>
    </submittedName>
</protein>
<dbReference type="InterPro" id="IPR001296">
    <property type="entry name" value="Glyco_trans_1"/>
</dbReference>
<organism evidence="3 4">
    <name type="scientific">Microcystis flos-aquae Mf_QC_C_20070823_S10D</name>
    <dbReference type="NCBI Taxonomy" id="2486236"/>
    <lineage>
        <taxon>Bacteria</taxon>
        <taxon>Bacillati</taxon>
        <taxon>Cyanobacteriota</taxon>
        <taxon>Cyanophyceae</taxon>
        <taxon>Oscillatoriophycideae</taxon>
        <taxon>Chroococcales</taxon>
        <taxon>Microcystaceae</taxon>
        <taxon>Microcystis</taxon>
    </lineage>
</organism>
<evidence type="ECO:0000313" key="3">
    <source>
        <dbReference type="EMBL" id="TRV10915.1"/>
    </source>
</evidence>
<keyword evidence="3" id="KW-0808">Transferase</keyword>
<gene>
    <name evidence="3" type="ORF">EWV45_12725</name>
</gene>
<evidence type="ECO:0000313" key="4">
    <source>
        <dbReference type="Proteomes" id="UP000315868"/>
    </source>
</evidence>
<dbReference type="GO" id="GO:0016757">
    <property type="term" value="F:glycosyltransferase activity"/>
    <property type="evidence" value="ECO:0007669"/>
    <property type="project" value="InterPro"/>
</dbReference>
<comment type="caution">
    <text evidence="3">The sequence shown here is derived from an EMBL/GenBank/DDBJ whole genome shotgun (WGS) entry which is preliminary data.</text>
</comment>
<dbReference type="CDD" id="cd03825">
    <property type="entry name" value="GT4_WcaC-like"/>
    <property type="match status" value="1"/>
</dbReference>
<dbReference type="SUPFAM" id="SSF53756">
    <property type="entry name" value="UDP-Glycosyltransferase/glycogen phosphorylase"/>
    <property type="match status" value="1"/>
</dbReference>
<evidence type="ECO:0000259" key="2">
    <source>
        <dbReference type="Pfam" id="PF13439"/>
    </source>
</evidence>
<feature type="domain" description="Glycosyl transferase family 1" evidence="1">
    <location>
        <begin position="244"/>
        <end position="390"/>
    </location>
</feature>